<dbReference type="SMART" id="SM00355">
    <property type="entry name" value="ZnF_C2H2"/>
    <property type="match status" value="2"/>
</dbReference>
<keyword evidence="4" id="KW-1185">Reference proteome</keyword>
<feature type="compositionally biased region" description="Basic residues" evidence="1">
    <location>
        <begin position="176"/>
        <end position="193"/>
    </location>
</feature>
<proteinExistence type="predicted"/>
<name>A0A8H3IYG7_9LECA</name>
<dbReference type="OrthoDB" id="2687452at2759"/>
<feature type="region of interest" description="Disordered" evidence="1">
    <location>
        <begin position="172"/>
        <end position="207"/>
    </location>
</feature>
<dbReference type="AlphaFoldDB" id="A0A8H3IYG7"/>
<evidence type="ECO:0000313" key="4">
    <source>
        <dbReference type="Proteomes" id="UP000664169"/>
    </source>
</evidence>
<dbReference type="EMBL" id="CAJPDQ010000045">
    <property type="protein sequence ID" value="CAF9932574.1"/>
    <property type="molecule type" value="Genomic_DNA"/>
</dbReference>
<feature type="domain" description="C2H2-type" evidence="2">
    <location>
        <begin position="140"/>
        <end position="169"/>
    </location>
</feature>
<accession>A0A8H3IYG7</accession>
<feature type="domain" description="C2H2-type" evidence="2">
    <location>
        <begin position="106"/>
        <end position="133"/>
    </location>
</feature>
<dbReference type="Gene3D" id="3.30.160.60">
    <property type="entry name" value="Classic Zinc Finger"/>
    <property type="match status" value="1"/>
</dbReference>
<dbReference type="InterPro" id="IPR013087">
    <property type="entry name" value="Znf_C2H2_type"/>
</dbReference>
<comment type="caution">
    <text evidence="3">The sequence shown here is derived from an EMBL/GenBank/DDBJ whole genome shotgun (WGS) entry which is preliminary data.</text>
</comment>
<evidence type="ECO:0000256" key="1">
    <source>
        <dbReference type="SAM" id="MobiDB-lite"/>
    </source>
</evidence>
<dbReference type="Proteomes" id="UP000664169">
    <property type="component" value="Unassembled WGS sequence"/>
</dbReference>
<reference evidence="3" key="1">
    <citation type="submission" date="2021-03" db="EMBL/GenBank/DDBJ databases">
        <authorList>
            <person name="Tagirdzhanova G."/>
        </authorList>
    </citation>
    <scope>NUCLEOTIDE SEQUENCE</scope>
</reference>
<evidence type="ECO:0000313" key="3">
    <source>
        <dbReference type="EMBL" id="CAF9932574.1"/>
    </source>
</evidence>
<organism evidence="3 4">
    <name type="scientific">Gomphillus americanus</name>
    <dbReference type="NCBI Taxonomy" id="1940652"/>
    <lineage>
        <taxon>Eukaryota</taxon>
        <taxon>Fungi</taxon>
        <taxon>Dikarya</taxon>
        <taxon>Ascomycota</taxon>
        <taxon>Pezizomycotina</taxon>
        <taxon>Lecanoromycetes</taxon>
        <taxon>OSLEUM clade</taxon>
        <taxon>Ostropomycetidae</taxon>
        <taxon>Ostropales</taxon>
        <taxon>Graphidaceae</taxon>
        <taxon>Gomphilloideae</taxon>
        <taxon>Gomphillus</taxon>
    </lineage>
</organism>
<evidence type="ECO:0000259" key="2">
    <source>
        <dbReference type="SMART" id="SM00355"/>
    </source>
</evidence>
<gene>
    <name evidence="3" type="ORF">GOMPHAMPRED_006613</name>
</gene>
<sequence length="207" mass="23408">MVEDAAYYWYPNQMQYINTNEAPVHQYAVSAGGYISGLTIDCNQPIYTTHSSPVNYHTPPHVPVYPEIHETFSPISPLTPLSTSSLSPPPSENCIAPSVCSRTSENVCPYKGCGSTGKFKRRTDLVRHIRTQHEAEKHKTNCKHAWCGRTGDNGFSRLDHYREHLREVHREEIPYKTRRGSNSRSSTKSKNRSKVNATSAPRQIFST</sequence>
<feature type="compositionally biased region" description="Polar residues" evidence="1">
    <location>
        <begin position="195"/>
        <end position="207"/>
    </location>
</feature>
<protein>
    <recommendedName>
        <fullName evidence="2">C2H2-type domain-containing protein</fullName>
    </recommendedName>
</protein>